<gene>
    <name evidence="1" type="ORF">TV217_26</name>
</gene>
<organism evidence="1 2">
    <name type="scientific">Enterococcus phage vB_EFaS_TV217</name>
    <dbReference type="NCBI Taxonomy" id="2759131"/>
    <lineage>
        <taxon>Viruses</taxon>
        <taxon>Duplodnaviria</taxon>
        <taxon>Heunggongvirae</taxon>
        <taxon>Uroviricota</taxon>
        <taxon>Caudoviricetes</taxon>
        <taxon>Efquatrovirus</taxon>
        <taxon>Efquatrovirus SHEF2</taxon>
    </lineage>
</organism>
<evidence type="ECO:0000313" key="2">
    <source>
        <dbReference type="Proteomes" id="UP000605687"/>
    </source>
</evidence>
<proteinExistence type="predicted"/>
<reference evidence="1" key="1">
    <citation type="submission" date="2020-06" db="EMBL/GenBank/DDBJ databases">
        <title>Sequence of bacteriophage vB_EFaS_TV217, isolated from wastewater with target organism Enterococcus faecalis ATCC29212.</title>
        <authorList>
            <person name="Di Lallo G."/>
            <person name="Frezza D."/>
        </authorList>
    </citation>
    <scope>NUCLEOTIDE SEQUENCE</scope>
</reference>
<dbReference type="Proteomes" id="UP000605687">
    <property type="component" value="Segment"/>
</dbReference>
<dbReference type="EMBL" id="MT627482">
    <property type="protein sequence ID" value="QMS41976.1"/>
    <property type="molecule type" value="Genomic_DNA"/>
</dbReference>
<accession>A0A7U3N235</accession>
<sequence length="253" mass="28630">MLYYLSSKNKNKLLEEFIMSELQKLVIVSVEDSEISTKLQVAKEDYSAMFDAVAYKQQFNKEAGEWEDSEEAMKKYNEALEVAGGSFEEDNTIELYVDEQTGKAYFTEGSGFIKIDKPLVSLKRIKKAPIVAIQDSPKGRAVIIEHKGKHYAFNFNTGVWVAKKEMFIPNMAKLGKAKARFNELFEDVGVEWETAEKAVGMVVDVTVNKNQLDPTSNVGWLEALPLDPEDQPEQKPVEEVYHSIDITADDLPF</sequence>
<name>A0A7U3N235_9CAUD</name>
<protein>
    <submittedName>
        <fullName evidence="1">Uncharacterized protein</fullName>
    </submittedName>
</protein>
<evidence type="ECO:0000313" key="1">
    <source>
        <dbReference type="EMBL" id="QMS41976.1"/>
    </source>
</evidence>